<dbReference type="Gene3D" id="3.55.50.30">
    <property type="match status" value="1"/>
</dbReference>
<dbReference type="Gene3D" id="2.170.130.10">
    <property type="entry name" value="TonB-dependent receptor, plug domain"/>
    <property type="match status" value="1"/>
</dbReference>
<keyword evidence="9 10" id="KW-0998">Cell outer membrane</keyword>
<evidence type="ECO:0000256" key="3">
    <source>
        <dbReference type="ARBA" id="ARBA00022452"/>
    </source>
</evidence>
<name>A0ABQ2JXF2_9SPHN</name>
<dbReference type="InterPro" id="IPR039426">
    <property type="entry name" value="TonB-dep_rcpt-like"/>
</dbReference>
<dbReference type="Pfam" id="PF07715">
    <property type="entry name" value="Plug"/>
    <property type="match status" value="1"/>
</dbReference>
<evidence type="ECO:0000256" key="11">
    <source>
        <dbReference type="RuleBase" id="RU003357"/>
    </source>
</evidence>
<comment type="similarity">
    <text evidence="10 11">Belongs to the TonB-dependent receptor family.</text>
</comment>
<dbReference type="InterPro" id="IPR037066">
    <property type="entry name" value="Plug_dom_sf"/>
</dbReference>
<keyword evidence="5 10" id="KW-0812">Transmembrane</keyword>
<proteinExistence type="inferred from homology"/>
<dbReference type="SMART" id="SM00965">
    <property type="entry name" value="STN"/>
    <property type="match status" value="1"/>
</dbReference>
<dbReference type="Gene3D" id="2.40.170.20">
    <property type="entry name" value="TonB-dependent receptor, beta-barrel domain"/>
    <property type="match status" value="1"/>
</dbReference>
<organism evidence="14 15">
    <name type="scientific">Novosphingobium indicum</name>
    <dbReference type="NCBI Taxonomy" id="462949"/>
    <lineage>
        <taxon>Bacteria</taxon>
        <taxon>Pseudomonadati</taxon>
        <taxon>Pseudomonadota</taxon>
        <taxon>Alphaproteobacteria</taxon>
        <taxon>Sphingomonadales</taxon>
        <taxon>Sphingomonadaceae</taxon>
        <taxon>Novosphingobium</taxon>
    </lineage>
</organism>
<evidence type="ECO:0000313" key="14">
    <source>
        <dbReference type="EMBL" id="GGN57300.1"/>
    </source>
</evidence>
<gene>
    <name evidence="14" type="ORF">GCM10011349_35730</name>
</gene>
<dbReference type="InterPro" id="IPR012910">
    <property type="entry name" value="Plug_dom"/>
</dbReference>
<keyword evidence="7 11" id="KW-0798">TonB box</keyword>
<feature type="chain" id="PRO_5045433798" description="Secretin/TonB short N-terminal domain-containing protein" evidence="12">
    <location>
        <begin position="25"/>
        <end position="861"/>
    </location>
</feature>
<dbReference type="PANTHER" id="PTHR47234">
    <property type="match status" value="1"/>
</dbReference>
<accession>A0ABQ2JXF2</accession>
<evidence type="ECO:0000256" key="7">
    <source>
        <dbReference type="ARBA" id="ARBA00023077"/>
    </source>
</evidence>
<dbReference type="Pfam" id="PF07660">
    <property type="entry name" value="STN"/>
    <property type="match status" value="1"/>
</dbReference>
<dbReference type="InterPro" id="IPR000531">
    <property type="entry name" value="Beta-barrel_TonB"/>
</dbReference>
<keyword evidence="8 10" id="KW-0472">Membrane</keyword>
<dbReference type="InterPro" id="IPR036942">
    <property type="entry name" value="Beta-barrel_TonB_sf"/>
</dbReference>
<keyword evidence="6" id="KW-0408">Iron</keyword>
<evidence type="ECO:0000256" key="5">
    <source>
        <dbReference type="ARBA" id="ARBA00022692"/>
    </source>
</evidence>
<evidence type="ECO:0000313" key="15">
    <source>
        <dbReference type="Proteomes" id="UP000605099"/>
    </source>
</evidence>
<dbReference type="EMBL" id="BMLK01000019">
    <property type="protein sequence ID" value="GGN57300.1"/>
    <property type="molecule type" value="Genomic_DNA"/>
</dbReference>
<keyword evidence="15" id="KW-1185">Reference proteome</keyword>
<evidence type="ECO:0000256" key="1">
    <source>
        <dbReference type="ARBA" id="ARBA00004571"/>
    </source>
</evidence>
<dbReference type="PROSITE" id="PS52016">
    <property type="entry name" value="TONB_DEPENDENT_REC_3"/>
    <property type="match status" value="1"/>
</dbReference>
<evidence type="ECO:0000256" key="4">
    <source>
        <dbReference type="ARBA" id="ARBA00022496"/>
    </source>
</evidence>
<feature type="signal peptide" evidence="12">
    <location>
        <begin position="1"/>
        <end position="24"/>
    </location>
</feature>
<dbReference type="InterPro" id="IPR011662">
    <property type="entry name" value="Secretin/TonB_short_N"/>
</dbReference>
<reference evidence="15" key="1">
    <citation type="journal article" date="2019" name="Int. J. Syst. Evol. Microbiol.">
        <title>The Global Catalogue of Microorganisms (GCM) 10K type strain sequencing project: providing services to taxonomists for standard genome sequencing and annotation.</title>
        <authorList>
            <consortium name="The Broad Institute Genomics Platform"/>
            <consortium name="The Broad Institute Genome Sequencing Center for Infectious Disease"/>
            <person name="Wu L."/>
            <person name="Ma J."/>
        </authorList>
    </citation>
    <scope>NUCLEOTIDE SEQUENCE [LARGE SCALE GENOMIC DNA]</scope>
    <source>
        <strain evidence="15">CGMCC 1.6784</strain>
    </source>
</reference>
<evidence type="ECO:0000256" key="9">
    <source>
        <dbReference type="ARBA" id="ARBA00023237"/>
    </source>
</evidence>
<dbReference type="Pfam" id="PF00593">
    <property type="entry name" value="TonB_dep_Rec_b-barrel"/>
    <property type="match status" value="1"/>
</dbReference>
<dbReference type="Proteomes" id="UP000605099">
    <property type="component" value="Unassembled WGS sequence"/>
</dbReference>
<feature type="domain" description="Secretin/TonB short N-terminal" evidence="13">
    <location>
        <begin position="52"/>
        <end position="102"/>
    </location>
</feature>
<evidence type="ECO:0000256" key="12">
    <source>
        <dbReference type="SAM" id="SignalP"/>
    </source>
</evidence>
<dbReference type="RefSeq" id="WP_188821797.1">
    <property type="nucleotide sequence ID" value="NZ_BMLK01000019.1"/>
</dbReference>
<evidence type="ECO:0000256" key="8">
    <source>
        <dbReference type="ARBA" id="ARBA00023136"/>
    </source>
</evidence>
<evidence type="ECO:0000256" key="10">
    <source>
        <dbReference type="PROSITE-ProRule" id="PRU01360"/>
    </source>
</evidence>
<evidence type="ECO:0000256" key="2">
    <source>
        <dbReference type="ARBA" id="ARBA00022448"/>
    </source>
</evidence>
<keyword evidence="3 10" id="KW-1134">Transmembrane beta strand</keyword>
<dbReference type="PANTHER" id="PTHR47234:SF2">
    <property type="entry name" value="TONB-DEPENDENT RECEPTOR"/>
    <property type="match status" value="1"/>
</dbReference>
<evidence type="ECO:0000256" key="6">
    <source>
        <dbReference type="ARBA" id="ARBA00023004"/>
    </source>
</evidence>
<dbReference type="CDD" id="cd01347">
    <property type="entry name" value="ligand_gated_channel"/>
    <property type="match status" value="1"/>
</dbReference>
<comment type="subcellular location">
    <subcellularLocation>
        <location evidence="1 10">Cell outer membrane</location>
        <topology evidence="1 10">Multi-pass membrane protein</topology>
    </subcellularLocation>
</comment>
<keyword evidence="2 10" id="KW-0813">Transport</keyword>
<dbReference type="SUPFAM" id="SSF56935">
    <property type="entry name" value="Porins"/>
    <property type="match status" value="1"/>
</dbReference>
<comment type="caution">
    <text evidence="14">The sequence shown here is derived from an EMBL/GenBank/DDBJ whole genome shotgun (WGS) entry which is preliminary data.</text>
</comment>
<keyword evidence="4" id="KW-0406">Ion transport</keyword>
<keyword evidence="4" id="KW-0410">Iron transport</keyword>
<keyword evidence="12" id="KW-0732">Signal</keyword>
<protein>
    <recommendedName>
        <fullName evidence="13">Secretin/TonB short N-terminal domain-containing protein</fullName>
    </recommendedName>
</protein>
<evidence type="ECO:0000259" key="13">
    <source>
        <dbReference type="SMART" id="SM00965"/>
    </source>
</evidence>
<sequence>MDNKSRLILAAILSSTAICSVAQAQEDTRRDFDVPAQELKFSLHAVTRAAGLELAATSKALSGKRAPALKGHYSAAEAIALILKGTGLTAQVSGRTVFIRENSRSPQSADDSAAIGPEITVTGSRIRGAVPTSPVVASSREEIERRGITDLGAYARSVSQNYAGGQNPGVIGSVQEGSENFNSSSTLNLRGLGADATLTLINGHRAAYDSVVQGVDISAIPLVAINRVEIVADGSSALYGSDAVGGVANVILRQDYEGGKVSARLGAATEGGDVQQQYNVVTGSRWDGGGFMVAGDFSRSTDVAAGQRSITSTLDGSTTLYPSLNQKSAVLAGHQQINDTFSVELDGQFSKRHSETALAFLATGDFTVNGTAAQRDVKSWSIAPRIKAVLPGGWLATLGYVHGSSDSDAETVTNLSGKESSRNRIFYDNILDTLEASAEGGVLQLPGGEARLALGGGWRSVSLDANIRSTRGGITSTLVDYTSGQDVWFGYGELSLPLVAPENGVPLVHRFRLTGAARYEDYERFGGTTTPKFGVVYEPVSGLAIKGTWGKSFKAPTLAQMNKVPEGNLLNASYFVPAAPGGQPVLLLGGVSPDLKPEKATTWTATVTATPTFAEGLRLEVSYFHTRYKDRVVQPATSSSQVFGNDIYDRLIVYNPTADQVNAVIAELPLGLVNQTGQPFDPANVGAIVDNSLQNAASQTLEGVDASADYQLTFARGDQLGFNAAVSYLKSNQKLSDGQPTIQRAGTIFDPPHWRARSSATWQRGDFTLSPSITYIGGTLDDRYQPFVRVGSYTSVDTVAQVRTSQTAGFLSGIEITLSLLNIFNEMPATIRNSSAAAPTYDATNYPVIGRSVSLGLSKAW</sequence>